<gene>
    <name evidence="1" type="ORF">H9628_11385</name>
</gene>
<sequence length="603" mass="70728">MKICASIAPPSQSPETLPARLNNDTTMMKHLTTILFLLTLTTTFGQTVYEPQILILAPNVTKYEKAFDKEVTNYNKEIKKRTNTSEQEQVLNSPDFKKQPENIQIITKSEIEFSKDLDFFKQASFISEQFLAYRFFEKFPKLLIKLKDAKSNGTLDDLKTQSEKEKLQYVLNFASIELYTENKINYAKIAVKLYDNVSNSILLDKIYIGDWNNPGFEFACEDKTINCTLNNALSQALGEVIYTIASNSPTLKREKQLQQERFDVLMNSYFNKPFDKQSVKNIISPIDSNINIDIAYQALFNNDKSKFVAFFLEQVSAQDFKTLKDNKKDKNVNIISSKDIKDEGFLDDIPKTYGYIVNGLKYKDKWYYEKSNVTYFEAKTLNDGQQKFFNNLQQWNFFKDNSTEFSPDFWETKLFKKVPDLRQDPDWEKYGESIWKTDEINNRPYIGLYEMVADQLRKESEEFASKKEKEIIDKYISPLADKLKTQNSYEIVSIKQMSKDFLLVYPTDLKAILCPIKVKEKGKDMFIRYFVLLPQDNNYKIYEWTYLNPNNFKNSQMGPSFMDQINTLTVWNFSFDKLDDSKFWTEYVLLKSGDTYKYLTEVK</sequence>
<evidence type="ECO:0000313" key="2">
    <source>
        <dbReference type="Proteomes" id="UP000626242"/>
    </source>
</evidence>
<keyword evidence="2" id="KW-1185">Reference proteome</keyword>
<name>A0ABR8WPX4_9FLAO</name>
<protein>
    <submittedName>
        <fullName evidence="1">Uncharacterized protein</fullName>
    </submittedName>
</protein>
<comment type="caution">
    <text evidence="1">The sequence shown here is derived from an EMBL/GenBank/DDBJ whole genome shotgun (WGS) entry which is preliminary data.</text>
</comment>
<reference evidence="1 2" key="1">
    <citation type="submission" date="2020-08" db="EMBL/GenBank/DDBJ databases">
        <title>A Genomic Blueprint of the Chicken Gut Microbiome.</title>
        <authorList>
            <person name="Gilroy R."/>
            <person name="Ravi A."/>
            <person name="Getino M."/>
            <person name="Pursley I."/>
            <person name="Horton D.L."/>
            <person name="Alikhan N.-F."/>
            <person name="Baker D."/>
            <person name="Gharbi K."/>
            <person name="Hall N."/>
            <person name="Watson M."/>
            <person name="Adriaenssens E.M."/>
            <person name="Foster-Nyarko E."/>
            <person name="Jarju S."/>
            <person name="Secka A."/>
            <person name="Antonio M."/>
            <person name="Oren A."/>
            <person name="Chaudhuri R."/>
            <person name="La Ragione R.M."/>
            <person name="Hildebrand F."/>
            <person name="Pallen M.J."/>
        </authorList>
    </citation>
    <scope>NUCLEOTIDE SEQUENCE [LARGE SCALE GENOMIC DNA]</scope>
    <source>
        <strain evidence="1 2">Sa1CVA4</strain>
    </source>
</reference>
<dbReference type="Proteomes" id="UP000626242">
    <property type="component" value="Unassembled WGS sequence"/>
</dbReference>
<organism evidence="1 2">
    <name type="scientific">Kaistella pullorum</name>
    <dbReference type="NCBI Taxonomy" id="2763074"/>
    <lineage>
        <taxon>Bacteria</taxon>
        <taxon>Pseudomonadati</taxon>
        <taxon>Bacteroidota</taxon>
        <taxon>Flavobacteriia</taxon>
        <taxon>Flavobacteriales</taxon>
        <taxon>Weeksellaceae</taxon>
        <taxon>Chryseobacterium group</taxon>
        <taxon>Kaistella</taxon>
    </lineage>
</organism>
<evidence type="ECO:0000313" key="1">
    <source>
        <dbReference type="EMBL" id="MBD8019074.1"/>
    </source>
</evidence>
<dbReference type="EMBL" id="JACSPS010000005">
    <property type="protein sequence ID" value="MBD8019074.1"/>
    <property type="molecule type" value="Genomic_DNA"/>
</dbReference>
<accession>A0ABR8WPX4</accession>
<proteinExistence type="predicted"/>
<dbReference type="RefSeq" id="WP_251834269.1">
    <property type="nucleotide sequence ID" value="NZ_JACSPS010000005.1"/>
</dbReference>